<reference evidence="3" key="1">
    <citation type="submission" date="2018-05" db="EMBL/GenBank/DDBJ databases">
        <authorList>
            <person name="Lanie J.A."/>
            <person name="Ng W.-L."/>
            <person name="Kazmierczak K.M."/>
            <person name="Andrzejewski T.M."/>
            <person name="Davidsen T.M."/>
            <person name="Wayne K.J."/>
            <person name="Tettelin H."/>
            <person name="Glass J.I."/>
            <person name="Rusch D."/>
            <person name="Podicherti R."/>
            <person name="Tsui H.-C.T."/>
            <person name="Winkler M.E."/>
        </authorList>
    </citation>
    <scope>NUCLEOTIDE SEQUENCE</scope>
</reference>
<dbReference type="SUPFAM" id="SSF53448">
    <property type="entry name" value="Nucleotide-diphospho-sugar transferases"/>
    <property type="match status" value="1"/>
</dbReference>
<dbReference type="GO" id="GO:0008690">
    <property type="term" value="F:3-deoxy-manno-octulosonate cytidylyltransferase activity"/>
    <property type="evidence" value="ECO:0007669"/>
    <property type="project" value="TreeGrafter"/>
</dbReference>
<keyword evidence="1" id="KW-0808">Transferase</keyword>
<keyword evidence="2" id="KW-0548">Nucleotidyltransferase</keyword>
<dbReference type="Gene3D" id="3.90.550.10">
    <property type="entry name" value="Spore Coat Polysaccharide Biosynthesis Protein SpsA, Chain A"/>
    <property type="match status" value="1"/>
</dbReference>
<gene>
    <name evidence="3" type="ORF">METZ01_LOCUS318427</name>
</gene>
<evidence type="ECO:0000256" key="1">
    <source>
        <dbReference type="ARBA" id="ARBA00022679"/>
    </source>
</evidence>
<dbReference type="AlphaFoldDB" id="A0A382NWP6"/>
<feature type="non-terminal residue" evidence="3">
    <location>
        <position position="93"/>
    </location>
</feature>
<dbReference type="InterPro" id="IPR003329">
    <property type="entry name" value="Cytidylyl_trans"/>
</dbReference>
<evidence type="ECO:0008006" key="4">
    <source>
        <dbReference type="Google" id="ProtNLM"/>
    </source>
</evidence>
<dbReference type="EMBL" id="UINC01103301">
    <property type="protein sequence ID" value="SVC65573.1"/>
    <property type="molecule type" value="Genomic_DNA"/>
</dbReference>
<proteinExistence type="predicted"/>
<protein>
    <recommendedName>
        <fullName evidence="4">MobA-like NTP transferase domain-containing protein</fullName>
    </recommendedName>
</protein>
<dbReference type="PANTHER" id="PTHR42866:SF2">
    <property type="entry name" value="3-DEOXY-MANNO-OCTULOSONATE CYTIDYLYLTRANSFERASE, MITOCHONDRIAL"/>
    <property type="match status" value="1"/>
</dbReference>
<accession>A0A382NWP6</accession>
<dbReference type="GO" id="GO:0005829">
    <property type="term" value="C:cytosol"/>
    <property type="evidence" value="ECO:0007669"/>
    <property type="project" value="TreeGrafter"/>
</dbReference>
<organism evidence="3">
    <name type="scientific">marine metagenome</name>
    <dbReference type="NCBI Taxonomy" id="408172"/>
    <lineage>
        <taxon>unclassified sequences</taxon>
        <taxon>metagenomes</taxon>
        <taxon>ecological metagenomes</taxon>
    </lineage>
</organism>
<evidence type="ECO:0000313" key="3">
    <source>
        <dbReference type="EMBL" id="SVC65573.1"/>
    </source>
</evidence>
<evidence type="ECO:0000256" key="2">
    <source>
        <dbReference type="ARBA" id="ARBA00022695"/>
    </source>
</evidence>
<name>A0A382NWP6_9ZZZZ</name>
<sequence>MLVDLAGKPMIEHVYRRAASVLELDAVIVATDDDRIINTVLAFGGHAERTRLTHRSGTERVAEVAARLPCAIVVNIQGDEPLIEPSMIREALA</sequence>
<dbReference type="InterPro" id="IPR029044">
    <property type="entry name" value="Nucleotide-diphossugar_trans"/>
</dbReference>
<dbReference type="PANTHER" id="PTHR42866">
    <property type="entry name" value="3-DEOXY-MANNO-OCTULOSONATE CYTIDYLYLTRANSFERASE"/>
    <property type="match status" value="1"/>
</dbReference>
<dbReference type="Pfam" id="PF02348">
    <property type="entry name" value="CTP_transf_3"/>
    <property type="match status" value="1"/>
</dbReference>